<dbReference type="RefSeq" id="WP_345064761.1">
    <property type="nucleotide sequence ID" value="NZ_BAABCN010000003.1"/>
</dbReference>
<accession>A0ABP7KGL0</accession>
<feature type="transmembrane region" description="Helical" evidence="2">
    <location>
        <begin position="122"/>
        <end position="143"/>
    </location>
</feature>
<dbReference type="NCBIfam" id="TIGR00350">
    <property type="entry name" value="lytR_cpsA_psr"/>
    <property type="match status" value="1"/>
</dbReference>
<feature type="transmembrane region" description="Helical" evidence="2">
    <location>
        <begin position="23"/>
        <end position="42"/>
    </location>
</feature>
<reference evidence="5" key="1">
    <citation type="journal article" date="2019" name="Int. J. Syst. Evol. Microbiol.">
        <title>The Global Catalogue of Microorganisms (GCM) 10K type strain sequencing project: providing services to taxonomists for standard genome sequencing and annotation.</title>
        <authorList>
            <consortium name="The Broad Institute Genomics Platform"/>
            <consortium name="The Broad Institute Genome Sequencing Center for Infectious Disease"/>
            <person name="Wu L."/>
            <person name="Ma J."/>
        </authorList>
    </citation>
    <scope>NUCLEOTIDE SEQUENCE [LARGE SCALE GENOMIC DNA]</scope>
    <source>
        <strain evidence="5">JCM 17021</strain>
    </source>
</reference>
<evidence type="ECO:0000256" key="2">
    <source>
        <dbReference type="SAM" id="Phobius"/>
    </source>
</evidence>
<keyword evidence="5" id="KW-1185">Reference proteome</keyword>
<comment type="similarity">
    <text evidence="1">Belongs to the LytR/CpsA/Psr (LCP) family.</text>
</comment>
<sequence length="459" mass="49250">MSSAQSPIRYPPLGSSSVMTKRGWWLVVLNLLVPGSAQVLAGNRRLGRFGLGATLTLWALAVLLGVAYLLWPAAVFTLFTSTLGLWAAAAVLVFYAVIWVILTLDTIRLVRLVKAAPKARPVIAGLAVVLMVAVSGTAAYGAYVATTASGFLSSVFVAGPTEPPVDGRYNILLLGGDAGADREGMRPDSISVVSIDADTGQATMIGLPRDLLYVPFSDDSPMKAEYPDGYGGTNETCRVGGVDDPCQLNWIYTEVEDKSPEMYPDAVSQGSEPGIEGMRDAAQGVTGLTIQYFVLIDMQGFSDLIDALGGVDIDVQSRVPVHSDDTFTDVAFWFEPGMQHMDGYHALWFARSRHGTSDYDRMNRQHQLQEAVLAQANPTNVIAKFEAVAKAGTQVVKTDIPQGMLGYFVNLASKTKTLPINSVNLTPDNNIDPTDPDYTAIREMIDAALNPPSTETPAP</sequence>
<feature type="transmembrane region" description="Helical" evidence="2">
    <location>
        <begin position="83"/>
        <end position="102"/>
    </location>
</feature>
<keyword evidence="2" id="KW-1133">Transmembrane helix</keyword>
<dbReference type="Gene3D" id="3.40.630.190">
    <property type="entry name" value="LCP protein"/>
    <property type="match status" value="1"/>
</dbReference>
<keyword evidence="2" id="KW-0812">Transmembrane</keyword>
<dbReference type="InterPro" id="IPR050922">
    <property type="entry name" value="LytR/CpsA/Psr_CW_biosynth"/>
</dbReference>
<evidence type="ECO:0000313" key="4">
    <source>
        <dbReference type="EMBL" id="GAA3874582.1"/>
    </source>
</evidence>
<evidence type="ECO:0000313" key="5">
    <source>
        <dbReference type="Proteomes" id="UP001501803"/>
    </source>
</evidence>
<proteinExistence type="inferred from homology"/>
<dbReference type="Proteomes" id="UP001501803">
    <property type="component" value="Unassembled WGS sequence"/>
</dbReference>
<evidence type="ECO:0000259" key="3">
    <source>
        <dbReference type="Pfam" id="PF03816"/>
    </source>
</evidence>
<keyword evidence="2" id="KW-0472">Membrane</keyword>
<evidence type="ECO:0000256" key="1">
    <source>
        <dbReference type="ARBA" id="ARBA00006068"/>
    </source>
</evidence>
<comment type="caution">
    <text evidence="4">The sequence shown here is derived from an EMBL/GenBank/DDBJ whole genome shotgun (WGS) entry which is preliminary data.</text>
</comment>
<name>A0ABP7KGL0_9MICO</name>
<organism evidence="4 5">
    <name type="scientific">Leifsonia kafniensis</name>
    <dbReference type="NCBI Taxonomy" id="475957"/>
    <lineage>
        <taxon>Bacteria</taxon>
        <taxon>Bacillati</taxon>
        <taxon>Actinomycetota</taxon>
        <taxon>Actinomycetes</taxon>
        <taxon>Micrococcales</taxon>
        <taxon>Microbacteriaceae</taxon>
        <taxon>Leifsonia</taxon>
    </lineage>
</organism>
<gene>
    <name evidence="4" type="ORF">GCM10022381_16680</name>
</gene>
<protein>
    <recommendedName>
        <fullName evidence="3">Cell envelope-related transcriptional attenuator domain-containing protein</fullName>
    </recommendedName>
</protein>
<feature type="transmembrane region" description="Helical" evidence="2">
    <location>
        <begin position="49"/>
        <end position="71"/>
    </location>
</feature>
<dbReference type="EMBL" id="BAABCN010000003">
    <property type="protein sequence ID" value="GAA3874582.1"/>
    <property type="molecule type" value="Genomic_DNA"/>
</dbReference>
<dbReference type="Pfam" id="PF03816">
    <property type="entry name" value="LytR_cpsA_psr"/>
    <property type="match status" value="1"/>
</dbReference>
<dbReference type="PANTHER" id="PTHR33392:SF6">
    <property type="entry name" value="POLYISOPRENYL-TEICHOIC ACID--PEPTIDOGLYCAN TEICHOIC ACID TRANSFERASE TAGU"/>
    <property type="match status" value="1"/>
</dbReference>
<feature type="domain" description="Cell envelope-related transcriptional attenuator" evidence="3">
    <location>
        <begin position="186"/>
        <end position="376"/>
    </location>
</feature>
<dbReference type="PANTHER" id="PTHR33392">
    <property type="entry name" value="POLYISOPRENYL-TEICHOIC ACID--PEPTIDOGLYCAN TEICHOIC ACID TRANSFERASE TAGU"/>
    <property type="match status" value="1"/>
</dbReference>
<dbReference type="InterPro" id="IPR004474">
    <property type="entry name" value="LytR_CpsA_psr"/>
</dbReference>